<dbReference type="AlphaFoldDB" id="A0A233V0A2"/>
<dbReference type="InterPro" id="IPR023179">
    <property type="entry name" value="GTP-bd_ortho_bundle_sf"/>
</dbReference>
<dbReference type="RefSeq" id="WP_094208431.1">
    <property type="nucleotide sequence ID" value="NZ_CAUPKI010000012.1"/>
</dbReference>
<evidence type="ECO:0000259" key="6">
    <source>
        <dbReference type="PROSITE" id="PS51721"/>
    </source>
</evidence>
<evidence type="ECO:0000313" key="8">
    <source>
        <dbReference type="EMBL" id="OXZ32763.1"/>
    </source>
</evidence>
<dbReference type="InterPro" id="IPR016478">
    <property type="entry name" value="GTPase_MTG1"/>
</dbReference>
<dbReference type="CDD" id="cd01856">
    <property type="entry name" value="YlqF"/>
    <property type="match status" value="1"/>
</dbReference>
<accession>A0A233V0A2</accession>
<evidence type="ECO:0000256" key="1">
    <source>
        <dbReference type="ARBA" id="ARBA00014898"/>
    </source>
</evidence>
<keyword evidence="4" id="KW-0963">Cytoplasm</keyword>
<name>A0A233V0A2_FINMA</name>
<dbReference type="EMBL" id="NDYE01000010">
    <property type="protein sequence ID" value="OXZ32763.1"/>
    <property type="molecule type" value="Genomic_DNA"/>
</dbReference>
<dbReference type="Proteomes" id="UP000730862">
    <property type="component" value="Unassembled WGS sequence"/>
</dbReference>
<dbReference type="InterPro" id="IPR030378">
    <property type="entry name" value="G_CP_dom"/>
</dbReference>
<dbReference type="GO" id="GO:0003924">
    <property type="term" value="F:GTPase activity"/>
    <property type="evidence" value="ECO:0007669"/>
    <property type="project" value="TreeGrafter"/>
</dbReference>
<dbReference type="Gene3D" id="3.40.50.300">
    <property type="entry name" value="P-loop containing nucleotide triphosphate hydrolases"/>
    <property type="match status" value="1"/>
</dbReference>
<feature type="binding site" evidence="5">
    <location>
        <begin position="61"/>
        <end position="64"/>
    </location>
    <ligand>
        <name>GTP</name>
        <dbReference type="ChEBI" id="CHEBI:37565"/>
    </ligand>
</feature>
<dbReference type="PIRSF" id="PIRSF006230">
    <property type="entry name" value="MG442"/>
    <property type="match status" value="1"/>
</dbReference>
<protein>
    <recommendedName>
        <fullName evidence="1 4">Ribosome biogenesis GTPase A</fullName>
    </recommendedName>
</protein>
<reference evidence="8" key="1">
    <citation type="journal article" date="2017" name="J. Clin. Microbiol.">
        <title>Finegoldia magna Isolated from Orthopedic Joint Implant-Associated Infections.</title>
        <authorList>
            <person name="Soderquist B."/>
            <person name="Bjorklund S."/>
            <person name="Hellmark B."/>
            <person name="Jensen A."/>
            <person name="Bruggemann H."/>
        </authorList>
    </citation>
    <scope>NUCLEOTIDE SEQUENCE</scope>
    <source>
        <strain evidence="8">12T273</strain>
    </source>
</reference>
<dbReference type="GO" id="GO:0006412">
    <property type="term" value="P:translation"/>
    <property type="evidence" value="ECO:0007669"/>
    <property type="project" value="TreeGrafter"/>
</dbReference>
<keyword evidence="3 4" id="KW-0342">GTP-binding</keyword>
<evidence type="ECO:0000256" key="4">
    <source>
        <dbReference type="PIRNR" id="PIRNR006230"/>
    </source>
</evidence>
<evidence type="ECO:0000313" key="7">
    <source>
        <dbReference type="EMBL" id="MBS5965385.1"/>
    </source>
</evidence>
<dbReference type="EMBL" id="JAHAIK010000019">
    <property type="protein sequence ID" value="MBS5965385.1"/>
    <property type="molecule type" value="Genomic_DNA"/>
</dbReference>
<keyword evidence="2 4" id="KW-0547">Nucleotide-binding</keyword>
<organism evidence="8 9">
    <name type="scientific">Finegoldia magna</name>
    <name type="common">Peptostreptococcus magnus</name>
    <dbReference type="NCBI Taxonomy" id="1260"/>
    <lineage>
        <taxon>Bacteria</taxon>
        <taxon>Bacillati</taxon>
        <taxon>Bacillota</taxon>
        <taxon>Tissierellia</taxon>
        <taxon>Tissierellales</taxon>
        <taxon>Peptoniphilaceae</taxon>
        <taxon>Finegoldia</taxon>
    </lineage>
</organism>
<dbReference type="FunFam" id="3.40.50.300:FF:000590">
    <property type="entry name" value="Ribosome biogenesis GTPase A"/>
    <property type="match status" value="1"/>
</dbReference>
<feature type="binding site" evidence="5">
    <location>
        <begin position="133"/>
        <end position="138"/>
    </location>
    <ligand>
        <name>GTP</name>
        <dbReference type="ChEBI" id="CHEBI:37565"/>
    </ligand>
</feature>
<evidence type="ECO:0000313" key="9">
    <source>
        <dbReference type="Proteomes" id="UP000215546"/>
    </source>
</evidence>
<proteinExistence type="inferred from homology"/>
<dbReference type="SUPFAM" id="SSF52540">
    <property type="entry name" value="P-loop containing nucleoside triphosphate hydrolases"/>
    <property type="match status" value="1"/>
</dbReference>
<comment type="similarity">
    <text evidence="4">Belongs to the TRAFAC class YlqF/YawG GTPase family. MTG1 subfamily.</text>
</comment>
<dbReference type="InterPro" id="IPR006073">
    <property type="entry name" value="GTP-bd"/>
</dbReference>
<dbReference type="PROSITE" id="PS51721">
    <property type="entry name" value="G_CP"/>
    <property type="match status" value="1"/>
</dbReference>
<evidence type="ECO:0000256" key="5">
    <source>
        <dbReference type="PIRSR" id="PIRSR006230-1"/>
    </source>
</evidence>
<sequence length="285" mass="32477">MDINNINWYPGHMKKAIDKIKENMKLVDIVLVLVDSRIVKSSMNPVIEDILKDKPQLILLNKMDMADPKITQNWINYFAKKNITALPIDSKNGKNLDKIEPTAKKILEDVLANRKDKNIKSEIIRMMIVGIPNVGKSTIINKLSNRQSAKTGNTPGVTRTNQWIRIKGKMELLDTPGVLWPKFEDNEIGLNLAFTGAIKDEILDEENLAYKLIEKLMSINPQILEKRYSIDTQSKETIEIMDDIAIRRGCLLKGKNIDYSKVSSIVIDEFRKTKLGRISLEDVCD</sequence>
<dbReference type="GO" id="GO:0005737">
    <property type="term" value="C:cytoplasm"/>
    <property type="evidence" value="ECO:0007669"/>
    <property type="project" value="UniProtKB-SubCell"/>
</dbReference>
<dbReference type="InterPro" id="IPR019991">
    <property type="entry name" value="GTP-bd_ribosome_bgen"/>
</dbReference>
<evidence type="ECO:0000256" key="3">
    <source>
        <dbReference type="ARBA" id="ARBA00023134"/>
    </source>
</evidence>
<dbReference type="Proteomes" id="UP000215546">
    <property type="component" value="Unassembled WGS sequence"/>
</dbReference>
<dbReference type="GO" id="GO:0005525">
    <property type="term" value="F:GTP binding"/>
    <property type="evidence" value="ECO:0007669"/>
    <property type="project" value="UniProtKB-KW"/>
</dbReference>
<dbReference type="InterPro" id="IPR027417">
    <property type="entry name" value="P-loop_NTPase"/>
</dbReference>
<comment type="function">
    <text evidence="4">Required for a late step of 50S ribosomal subunit assembly. Has GTPase activity.</text>
</comment>
<dbReference type="Gene3D" id="1.10.1580.10">
    <property type="match status" value="1"/>
</dbReference>
<reference evidence="7" key="3">
    <citation type="submission" date="2021-02" db="EMBL/GenBank/DDBJ databases">
        <title>Infant gut strain persistence is associated with maternal origin, phylogeny, and functional potential including surface adhesion and iron acquisition.</title>
        <authorList>
            <person name="Lou Y.C."/>
        </authorList>
    </citation>
    <scope>NUCLEOTIDE SEQUENCE</scope>
    <source>
        <strain evidence="7">L3_058_000G1_dasL3_058_000G1_concoct_72</strain>
    </source>
</reference>
<dbReference type="Pfam" id="PF01926">
    <property type="entry name" value="MMR_HSR1"/>
    <property type="match status" value="1"/>
</dbReference>
<comment type="subcellular location">
    <subcellularLocation>
        <location evidence="4">Cytoplasm</location>
    </subcellularLocation>
</comment>
<dbReference type="PANTHER" id="PTHR45782:SF4">
    <property type="entry name" value="MITOCHONDRIAL RIBOSOME-ASSOCIATED GTPASE 1"/>
    <property type="match status" value="1"/>
</dbReference>
<comment type="caution">
    <text evidence="8">The sequence shown here is derived from an EMBL/GenBank/DDBJ whole genome shotgun (WGS) entry which is preliminary data.</text>
</comment>
<feature type="binding site" evidence="5">
    <location>
        <position position="177"/>
    </location>
    <ligand>
        <name>GTP</name>
        <dbReference type="ChEBI" id="CHEBI:37565"/>
    </ligand>
</feature>
<dbReference type="NCBIfam" id="TIGR03596">
    <property type="entry name" value="GTPase_YlqF"/>
    <property type="match status" value="1"/>
</dbReference>
<feature type="domain" description="CP-type G" evidence="6">
    <location>
        <begin position="14"/>
        <end position="181"/>
    </location>
</feature>
<reference evidence="9" key="2">
    <citation type="submission" date="2017-04" db="EMBL/GenBank/DDBJ databases">
        <title>Finegoldia magna isolated from orthopedic joint implant-associated infections.</title>
        <authorList>
            <person name="Bjorklund S."/>
            <person name="Bruggemann H."/>
            <person name="Jensen A."/>
            <person name="Hellmark B."/>
            <person name="Soderquist B."/>
        </authorList>
    </citation>
    <scope>NUCLEOTIDE SEQUENCE [LARGE SCALE GENOMIC DNA]</scope>
    <source>
        <strain evidence="9">12T273</strain>
    </source>
</reference>
<dbReference type="PANTHER" id="PTHR45782">
    <property type="entry name" value="MITOCHONDRIAL RIBOSOME-ASSOCIATED GTPASE 1"/>
    <property type="match status" value="1"/>
</dbReference>
<gene>
    <name evidence="7" type="primary">ylqF</name>
    <name evidence="8" type="ORF">B9N55_04335</name>
    <name evidence="7" type="ORF">KIA07_06965</name>
</gene>
<evidence type="ECO:0000256" key="2">
    <source>
        <dbReference type="ARBA" id="ARBA00022741"/>
    </source>
</evidence>